<keyword evidence="5" id="KW-1185">Reference proteome</keyword>
<dbReference type="Gene3D" id="1.10.30.50">
    <property type="match status" value="1"/>
</dbReference>
<evidence type="ECO:0000313" key="4">
    <source>
        <dbReference type="EMBL" id="VEI12978.1"/>
    </source>
</evidence>
<dbReference type="CDD" id="cd00085">
    <property type="entry name" value="HNHc"/>
    <property type="match status" value="1"/>
</dbReference>
<dbReference type="KEGG" id="tbw:NCTC13354_00676"/>
<dbReference type="GO" id="GO:0003676">
    <property type="term" value="F:nucleic acid binding"/>
    <property type="evidence" value="ECO:0007669"/>
    <property type="project" value="InterPro"/>
</dbReference>
<evidence type="ECO:0000256" key="1">
    <source>
        <dbReference type="ARBA" id="ARBA00023450"/>
    </source>
</evidence>
<name>A0A3S4UYH4_9ACTO</name>
<dbReference type="InterPro" id="IPR002711">
    <property type="entry name" value="HNH"/>
</dbReference>
<keyword evidence="4" id="KW-0378">Hydrolase</keyword>
<dbReference type="GO" id="GO:0008270">
    <property type="term" value="F:zinc ion binding"/>
    <property type="evidence" value="ECO:0007669"/>
    <property type="project" value="InterPro"/>
</dbReference>
<comment type="similarity">
    <text evidence="1">Belongs to the Rv1128c/1148c/1588c/1702c/1945/3466 family.</text>
</comment>
<dbReference type="GO" id="GO:0004519">
    <property type="term" value="F:endonuclease activity"/>
    <property type="evidence" value="ECO:0007669"/>
    <property type="project" value="UniProtKB-KW"/>
</dbReference>
<dbReference type="Proteomes" id="UP000269542">
    <property type="component" value="Chromosome"/>
</dbReference>
<dbReference type="Pfam" id="PF02720">
    <property type="entry name" value="DUF222"/>
    <property type="match status" value="1"/>
</dbReference>
<evidence type="ECO:0000256" key="2">
    <source>
        <dbReference type="SAM" id="MobiDB-lite"/>
    </source>
</evidence>
<evidence type="ECO:0000259" key="3">
    <source>
        <dbReference type="SMART" id="SM00507"/>
    </source>
</evidence>
<reference evidence="4 5" key="1">
    <citation type="submission" date="2018-12" db="EMBL/GenBank/DDBJ databases">
        <authorList>
            <consortium name="Pathogen Informatics"/>
        </authorList>
    </citation>
    <scope>NUCLEOTIDE SEQUENCE [LARGE SCALE GENOMIC DNA]</scope>
    <source>
        <strain evidence="4 5">NCTC13354</strain>
    </source>
</reference>
<dbReference type="OrthoDB" id="3260936at2"/>
<organism evidence="4 5">
    <name type="scientific">Trueperella bialowiezensis</name>
    <dbReference type="NCBI Taxonomy" id="312285"/>
    <lineage>
        <taxon>Bacteria</taxon>
        <taxon>Bacillati</taxon>
        <taxon>Actinomycetota</taxon>
        <taxon>Actinomycetes</taxon>
        <taxon>Actinomycetales</taxon>
        <taxon>Actinomycetaceae</taxon>
        <taxon>Trueperella</taxon>
    </lineage>
</organism>
<protein>
    <submittedName>
        <fullName evidence="4">HNH endonuclease</fullName>
    </submittedName>
</protein>
<accession>A0A3S4UYH4</accession>
<keyword evidence="4" id="KW-0540">Nuclease</keyword>
<dbReference type="InterPro" id="IPR003615">
    <property type="entry name" value="HNH_nuc"/>
</dbReference>
<dbReference type="SMART" id="SM00507">
    <property type="entry name" value="HNHc"/>
    <property type="match status" value="1"/>
</dbReference>
<feature type="compositionally biased region" description="Basic and acidic residues" evidence="2">
    <location>
        <begin position="366"/>
        <end position="381"/>
    </location>
</feature>
<dbReference type="Pfam" id="PF01844">
    <property type="entry name" value="HNH"/>
    <property type="match status" value="1"/>
</dbReference>
<keyword evidence="4" id="KW-0255">Endonuclease</keyword>
<gene>
    <name evidence="4" type="ORF">NCTC13354_00676</name>
</gene>
<proteinExistence type="inferred from homology"/>
<evidence type="ECO:0000313" key="5">
    <source>
        <dbReference type="Proteomes" id="UP000269542"/>
    </source>
</evidence>
<dbReference type="EMBL" id="LR134476">
    <property type="protein sequence ID" value="VEI12978.1"/>
    <property type="molecule type" value="Genomic_DNA"/>
</dbReference>
<feature type="region of interest" description="Disordered" evidence="2">
    <location>
        <begin position="345"/>
        <end position="384"/>
    </location>
</feature>
<feature type="region of interest" description="Disordered" evidence="2">
    <location>
        <begin position="1"/>
        <end position="61"/>
    </location>
</feature>
<dbReference type="RefSeq" id="WP_126416141.1">
    <property type="nucleotide sequence ID" value="NZ_LR134476.1"/>
</dbReference>
<dbReference type="AlphaFoldDB" id="A0A3S4UYH4"/>
<sequence length="584" mass="61679">MAAAALDLFSASEEPDGGAPRSVSGKCPVGGAGSGDRAVEGAGSGDSAVNGAGSGRRSDSLGAADSLRKLQAVVDLLDELCQEKVSDLSGAELLQFSELLASVRARTDALHSTTLVRVKDTGDFRSTGSRTLAEFERKISRTSLANSRTTVKRAEALHDHLADFNADLQQGKISTGHIDVLTRATQDPQLKEKLLDPEDGAAQLLVAARSMDAGRFTKRVRAWATKHAPSRAEREAQAQFEEQTLAFVETEGGWKIKGQLDSLNGQIVNNVLTSAMGVPTAGDPRGPLERRAAALVEICQRVAQDKDVASLGNGAAHITVQIPFDTLVTAEARAKIASRSASVQGTAAQDRESGATGGYGVVRGHGAVDRSGRASDGRASDGRASGVQVVGGEVIGGEVIGGEVAGRHGGAGELTGGEVTSSAHPDPETLGCVIAEIRAGIDPDLFAGLEPATLDDGTPLVPSQLLTLLCGSRLSRQIFTPDGIVLDHGQATRLCTNGQRRAVIARDGTCRFPGCDHTHQASEIHHAIPWHQGGPTDIGNLIMLCWYHHQFVHQNDITIYRHENGVSFRDDAGYWYTERGRERR</sequence>
<feature type="domain" description="HNH nuclease" evidence="3">
    <location>
        <begin position="498"/>
        <end position="550"/>
    </location>
</feature>
<dbReference type="InterPro" id="IPR003870">
    <property type="entry name" value="DUF222"/>
</dbReference>